<dbReference type="Pfam" id="PF13510">
    <property type="entry name" value="Fer2_4"/>
    <property type="match status" value="1"/>
</dbReference>
<organism evidence="4">
    <name type="scientific">marine metagenome</name>
    <dbReference type="NCBI Taxonomy" id="408172"/>
    <lineage>
        <taxon>unclassified sequences</taxon>
        <taxon>metagenomes</taxon>
        <taxon>ecological metagenomes</taxon>
    </lineage>
</organism>
<protein>
    <recommendedName>
        <fullName evidence="5">2Fe-2S ferredoxin-type domain-containing protein</fullName>
    </recommendedName>
</protein>
<dbReference type="PROSITE" id="PS00198">
    <property type="entry name" value="4FE4S_FER_1"/>
    <property type="match status" value="1"/>
</dbReference>
<feature type="domain" description="4Fe-4S ferredoxin-type" evidence="3">
    <location>
        <begin position="97"/>
        <end position="126"/>
    </location>
</feature>
<dbReference type="GO" id="GO:0051537">
    <property type="term" value="F:2 iron, 2 sulfur cluster binding"/>
    <property type="evidence" value="ECO:0007669"/>
    <property type="project" value="InterPro"/>
</dbReference>
<dbReference type="PROSITE" id="PS00197">
    <property type="entry name" value="2FE2S_FER_1"/>
    <property type="match status" value="1"/>
</dbReference>
<sequence length="220" mass="24162">MKTVEIKVAGESIQARVGETVVHALWNAGRAELIKTGCVGGVCGACTITVRSPEGQMKGTDLACMCPVEEGMEIFPCPVDSVLTVAPEPNPTEEKLRKAYPKLDRCTKCGSCTSACPMGIPVMDSVLRMRSDQLDKVAEDFTTCIHCGLCRFVCEDEVQPHVMGMWVRRSIGSSMEQGKDKDLEQESQQAELEWKYLLDGNSTDRMNHALQFRKSGKIGL</sequence>
<dbReference type="SUPFAM" id="SSF54862">
    <property type="entry name" value="4Fe-4S ferredoxins"/>
    <property type="match status" value="1"/>
</dbReference>
<dbReference type="Gene3D" id="3.30.70.20">
    <property type="match status" value="1"/>
</dbReference>
<dbReference type="InterPro" id="IPR001041">
    <property type="entry name" value="2Fe-2S_ferredoxin-type"/>
</dbReference>
<feature type="domain" description="2Fe-2S ferredoxin-type" evidence="2">
    <location>
        <begin position="2"/>
        <end position="80"/>
    </location>
</feature>
<evidence type="ECO:0008006" key="5">
    <source>
        <dbReference type="Google" id="ProtNLM"/>
    </source>
</evidence>
<dbReference type="InterPro" id="IPR036010">
    <property type="entry name" value="2Fe-2S_ferredoxin-like_sf"/>
</dbReference>
<dbReference type="PROSITE" id="PS51085">
    <property type="entry name" value="2FE2S_FER_2"/>
    <property type="match status" value="1"/>
</dbReference>
<evidence type="ECO:0000259" key="3">
    <source>
        <dbReference type="PROSITE" id="PS51379"/>
    </source>
</evidence>
<dbReference type="InterPro" id="IPR042204">
    <property type="entry name" value="2Fe-2S-bd_N"/>
</dbReference>
<dbReference type="InterPro" id="IPR017900">
    <property type="entry name" value="4Fe4S_Fe_S_CS"/>
</dbReference>
<dbReference type="InterPro" id="IPR017896">
    <property type="entry name" value="4Fe4S_Fe-S-bd"/>
</dbReference>
<dbReference type="AlphaFoldDB" id="A0A381UWL7"/>
<accession>A0A381UWL7</accession>
<keyword evidence="1" id="KW-0560">Oxidoreductase</keyword>
<dbReference type="PROSITE" id="PS51379">
    <property type="entry name" value="4FE4S_FER_2"/>
    <property type="match status" value="1"/>
</dbReference>
<dbReference type="EMBL" id="UINC01007295">
    <property type="protein sequence ID" value="SVA32520.1"/>
    <property type="molecule type" value="Genomic_DNA"/>
</dbReference>
<dbReference type="Pfam" id="PF13187">
    <property type="entry name" value="Fer4_9"/>
    <property type="match status" value="1"/>
</dbReference>
<evidence type="ECO:0000313" key="4">
    <source>
        <dbReference type="EMBL" id="SVA32520.1"/>
    </source>
</evidence>
<dbReference type="SUPFAM" id="SSF54292">
    <property type="entry name" value="2Fe-2S ferredoxin-like"/>
    <property type="match status" value="1"/>
</dbReference>
<proteinExistence type="predicted"/>
<evidence type="ECO:0000259" key="2">
    <source>
        <dbReference type="PROSITE" id="PS51085"/>
    </source>
</evidence>
<evidence type="ECO:0000256" key="1">
    <source>
        <dbReference type="ARBA" id="ARBA00023002"/>
    </source>
</evidence>
<dbReference type="InterPro" id="IPR006058">
    <property type="entry name" value="2Fe2S_fd_BS"/>
</dbReference>
<gene>
    <name evidence="4" type="ORF">METZ01_LOCUS85374</name>
</gene>
<dbReference type="GO" id="GO:0016491">
    <property type="term" value="F:oxidoreductase activity"/>
    <property type="evidence" value="ECO:0007669"/>
    <property type="project" value="UniProtKB-KW"/>
</dbReference>
<dbReference type="CDD" id="cd00207">
    <property type="entry name" value="fer2"/>
    <property type="match status" value="1"/>
</dbReference>
<dbReference type="Gene3D" id="3.10.20.440">
    <property type="entry name" value="2Fe-2S iron-sulphur cluster binding domain, sarcosine oxidase, alpha subunit, N-terminal domain"/>
    <property type="match status" value="1"/>
</dbReference>
<reference evidence="4" key="1">
    <citation type="submission" date="2018-05" db="EMBL/GenBank/DDBJ databases">
        <authorList>
            <person name="Lanie J.A."/>
            <person name="Ng W.-L."/>
            <person name="Kazmierczak K.M."/>
            <person name="Andrzejewski T.M."/>
            <person name="Davidsen T.M."/>
            <person name="Wayne K.J."/>
            <person name="Tettelin H."/>
            <person name="Glass J.I."/>
            <person name="Rusch D."/>
            <person name="Podicherti R."/>
            <person name="Tsui H.-C.T."/>
            <person name="Winkler M.E."/>
        </authorList>
    </citation>
    <scope>NUCLEOTIDE SEQUENCE</scope>
</reference>
<name>A0A381UWL7_9ZZZZ</name>